<name>A0A7W9KMM7_9PSEU</name>
<organism evidence="1 2">
    <name type="scientific">Kutzneria kofuensis</name>
    <dbReference type="NCBI Taxonomy" id="103725"/>
    <lineage>
        <taxon>Bacteria</taxon>
        <taxon>Bacillati</taxon>
        <taxon>Actinomycetota</taxon>
        <taxon>Actinomycetes</taxon>
        <taxon>Pseudonocardiales</taxon>
        <taxon>Pseudonocardiaceae</taxon>
        <taxon>Kutzneria</taxon>
    </lineage>
</organism>
<evidence type="ECO:0000313" key="1">
    <source>
        <dbReference type="EMBL" id="MBB5895352.1"/>
    </source>
</evidence>
<dbReference type="Proteomes" id="UP000585638">
    <property type="component" value="Unassembled WGS sequence"/>
</dbReference>
<accession>A0A7W9KMM7</accession>
<keyword evidence="2" id="KW-1185">Reference proteome</keyword>
<gene>
    <name evidence="1" type="ORF">BJ998_006548</name>
</gene>
<protein>
    <submittedName>
        <fullName evidence="1">Uncharacterized protein</fullName>
    </submittedName>
</protein>
<evidence type="ECO:0000313" key="2">
    <source>
        <dbReference type="Proteomes" id="UP000585638"/>
    </source>
</evidence>
<dbReference type="AlphaFoldDB" id="A0A7W9KMM7"/>
<comment type="caution">
    <text evidence="1">The sequence shown here is derived from an EMBL/GenBank/DDBJ whole genome shotgun (WGS) entry which is preliminary data.</text>
</comment>
<sequence>MTALAITVLIVCWVVDYSCGGVRPLVPRVSVA</sequence>
<dbReference type="EMBL" id="JACHIR010000001">
    <property type="protein sequence ID" value="MBB5895352.1"/>
    <property type="molecule type" value="Genomic_DNA"/>
</dbReference>
<proteinExistence type="predicted"/>
<reference evidence="1 2" key="1">
    <citation type="submission" date="2020-08" db="EMBL/GenBank/DDBJ databases">
        <title>Sequencing the genomes of 1000 actinobacteria strains.</title>
        <authorList>
            <person name="Klenk H.-P."/>
        </authorList>
    </citation>
    <scope>NUCLEOTIDE SEQUENCE [LARGE SCALE GENOMIC DNA]</scope>
    <source>
        <strain evidence="1 2">DSM 43851</strain>
    </source>
</reference>